<feature type="transmembrane region" description="Helical" evidence="11">
    <location>
        <begin position="124"/>
        <end position="146"/>
    </location>
</feature>
<evidence type="ECO:0000256" key="1">
    <source>
        <dbReference type="ARBA" id="ARBA00004606"/>
    </source>
</evidence>
<feature type="domain" description="Galactosyltransferase N-terminal" evidence="13">
    <location>
        <begin position="174"/>
        <end position="306"/>
    </location>
</feature>
<evidence type="ECO:0000256" key="9">
    <source>
        <dbReference type="ARBA" id="ARBA00023136"/>
    </source>
</evidence>
<dbReference type="GO" id="GO:0033842">
    <property type="term" value="F:N-acetyl-beta-glucosaminyl-derivative 4-beta-N-acetylgalactosaminyltransferase activity"/>
    <property type="evidence" value="ECO:0007669"/>
    <property type="project" value="TreeGrafter"/>
</dbReference>
<evidence type="ECO:0000256" key="5">
    <source>
        <dbReference type="ARBA" id="ARBA00022679"/>
    </source>
</evidence>
<dbReference type="AlphaFoldDB" id="A0AAD9JJ45"/>
<dbReference type="GO" id="GO:0005975">
    <property type="term" value="P:carbohydrate metabolic process"/>
    <property type="evidence" value="ECO:0007669"/>
    <property type="project" value="InterPro"/>
</dbReference>
<name>A0AAD9JJ45_9ANNE</name>
<evidence type="ECO:0000256" key="3">
    <source>
        <dbReference type="ARBA" id="ARBA00005735"/>
    </source>
</evidence>
<evidence type="ECO:0000256" key="2">
    <source>
        <dbReference type="ARBA" id="ARBA00004922"/>
    </source>
</evidence>
<evidence type="ECO:0000313" key="14">
    <source>
        <dbReference type="EMBL" id="KAK2154021.1"/>
    </source>
</evidence>
<evidence type="ECO:0000259" key="12">
    <source>
        <dbReference type="Pfam" id="PF02709"/>
    </source>
</evidence>
<comment type="function">
    <text evidence="11">Catalyses the transfer of galactose onto proteins or lipids.</text>
</comment>
<dbReference type="Pfam" id="PF13733">
    <property type="entry name" value="Glyco_transf_7N"/>
    <property type="match status" value="1"/>
</dbReference>
<comment type="similarity">
    <text evidence="3 11">Belongs to the glycosyltransferase 7 family.</text>
</comment>
<dbReference type="InterPro" id="IPR029044">
    <property type="entry name" value="Nucleotide-diphossugar_trans"/>
</dbReference>
<dbReference type="PANTHER" id="PTHR19300:SF57">
    <property type="entry name" value="BETA-1,4-N-ACETYLGALACTOSAMINYLTRANSFERASE"/>
    <property type="match status" value="1"/>
</dbReference>
<keyword evidence="9 11" id="KW-0472">Membrane</keyword>
<dbReference type="EMBL" id="JAODUP010000279">
    <property type="protein sequence ID" value="KAK2154021.1"/>
    <property type="molecule type" value="Genomic_DNA"/>
</dbReference>
<keyword evidence="5 11" id="KW-0808">Transferase</keyword>
<dbReference type="GO" id="GO:0008378">
    <property type="term" value="F:galactosyltransferase activity"/>
    <property type="evidence" value="ECO:0007669"/>
    <property type="project" value="TreeGrafter"/>
</dbReference>
<evidence type="ECO:0000256" key="4">
    <source>
        <dbReference type="ARBA" id="ARBA00022676"/>
    </source>
</evidence>
<dbReference type="GO" id="GO:0006688">
    <property type="term" value="P:glycosphingolipid biosynthetic process"/>
    <property type="evidence" value="ECO:0007669"/>
    <property type="project" value="TreeGrafter"/>
</dbReference>
<dbReference type="SUPFAM" id="SSF53448">
    <property type="entry name" value="Nucleotide-diphospho-sugar transferases"/>
    <property type="match status" value="1"/>
</dbReference>
<dbReference type="Gene3D" id="3.90.550.10">
    <property type="entry name" value="Spore Coat Polysaccharide Biosynthesis Protein SpsA, Chain A"/>
    <property type="match status" value="1"/>
</dbReference>
<proteinExistence type="inferred from homology"/>
<keyword evidence="8 11" id="KW-1133">Transmembrane helix</keyword>
<evidence type="ECO:0000259" key="13">
    <source>
        <dbReference type="Pfam" id="PF13733"/>
    </source>
</evidence>
<dbReference type="PRINTS" id="PR02050">
    <property type="entry name" value="B14GALTRFASE"/>
</dbReference>
<dbReference type="InterPro" id="IPR027791">
    <property type="entry name" value="Galactosyl_T_C"/>
</dbReference>
<evidence type="ECO:0000256" key="7">
    <source>
        <dbReference type="ARBA" id="ARBA00022968"/>
    </source>
</evidence>
<comment type="caution">
    <text evidence="14">The sequence shown here is derived from an EMBL/GenBank/DDBJ whole genome shotgun (WGS) entry which is preliminary data.</text>
</comment>
<gene>
    <name evidence="14" type="ORF">LSH36_279g03144</name>
</gene>
<comment type="subcellular location">
    <subcellularLocation>
        <location evidence="1">Membrane</location>
        <topology evidence="1">Single-pass type II membrane protein</topology>
    </subcellularLocation>
</comment>
<dbReference type="InterPro" id="IPR003859">
    <property type="entry name" value="Galactosyl_T"/>
</dbReference>
<organism evidence="14 15">
    <name type="scientific">Paralvinella palmiformis</name>
    <dbReference type="NCBI Taxonomy" id="53620"/>
    <lineage>
        <taxon>Eukaryota</taxon>
        <taxon>Metazoa</taxon>
        <taxon>Spiralia</taxon>
        <taxon>Lophotrochozoa</taxon>
        <taxon>Annelida</taxon>
        <taxon>Polychaeta</taxon>
        <taxon>Sedentaria</taxon>
        <taxon>Canalipalpata</taxon>
        <taxon>Terebellida</taxon>
        <taxon>Terebelliformia</taxon>
        <taxon>Alvinellidae</taxon>
        <taxon>Paralvinella</taxon>
    </lineage>
</organism>
<sequence length="490" mass="57207">MSHFMDELMLTKVYFTDDLENLLDCRVINIVSLFYPIRNTSTADDEGMSVHIETYPYGQVHRATRRIRSTASLSGKSQTNLVKRLFGALFCRTGNNGERYASVKHSSVFQRIGLCLIGRYTRKVLALASLLIALYGYLTVMNTAIMTQSTYRMMRKPSRQDHYITYDGRELPLCPAYPKGLRGLVYVNQTKPTWAYLREQNTDIQMGGYWKPSDCIARHRVAIVIPYRNRETNLLLWLQHMHPFLKKQKIEYTIYVAEQAAGKTFNRGLDRNIAFVEAEKLGDHDCTIFHDVDLLPIDDRNLYSCPDHPRHMCVATHYIFNYMPLYNNSYAMFGGVTSFRNDQFRSVNGYSNIYFGWGAEDDDLHNRLVARGMPPYRYPDKIGRYYGSPHTDDAFNPVFLANEADRFKMLRVSAHRINVDGLNTMRYTVKSISKRRLFTRIYYDIEQDFYANEAKKAVDLYHEMYGDLSPFWKQLRNTPVPYAWKKNKKN</sequence>
<dbReference type="InterPro" id="IPR027995">
    <property type="entry name" value="Galactosyl_T_N"/>
</dbReference>
<keyword evidence="6 11" id="KW-0812">Transmembrane</keyword>
<dbReference type="PANTHER" id="PTHR19300">
    <property type="entry name" value="BETA-1,4-GALACTOSYLTRANSFERASE"/>
    <property type="match status" value="1"/>
</dbReference>
<protein>
    <recommendedName>
        <fullName evidence="11">Beta-1,4-galactosyltransferase</fullName>
        <ecNumber evidence="11">2.4.1.-</ecNumber>
    </recommendedName>
</protein>
<evidence type="ECO:0000256" key="10">
    <source>
        <dbReference type="ARBA" id="ARBA00023180"/>
    </source>
</evidence>
<dbReference type="EC" id="2.4.1.-" evidence="11"/>
<evidence type="ECO:0000256" key="8">
    <source>
        <dbReference type="ARBA" id="ARBA00022989"/>
    </source>
</evidence>
<dbReference type="Proteomes" id="UP001208570">
    <property type="component" value="Unassembled WGS sequence"/>
</dbReference>
<reference evidence="14" key="1">
    <citation type="journal article" date="2023" name="Mol. Biol. Evol.">
        <title>Third-Generation Sequencing Reveals the Adaptive Role of the Epigenome in Three Deep-Sea Polychaetes.</title>
        <authorList>
            <person name="Perez M."/>
            <person name="Aroh O."/>
            <person name="Sun Y."/>
            <person name="Lan Y."/>
            <person name="Juniper S.K."/>
            <person name="Young C.R."/>
            <person name="Angers B."/>
            <person name="Qian P.Y."/>
        </authorList>
    </citation>
    <scope>NUCLEOTIDE SEQUENCE</scope>
    <source>
        <strain evidence="14">P08H-3</strain>
    </source>
</reference>
<keyword evidence="15" id="KW-1185">Reference proteome</keyword>
<evidence type="ECO:0000256" key="11">
    <source>
        <dbReference type="RuleBase" id="RU368121"/>
    </source>
</evidence>
<evidence type="ECO:0000313" key="15">
    <source>
        <dbReference type="Proteomes" id="UP001208570"/>
    </source>
</evidence>
<evidence type="ECO:0000256" key="6">
    <source>
        <dbReference type="ARBA" id="ARBA00022692"/>
    </source>
</evidence>
<keyword evidence="7 11" id="KW-0735">Signal-anchor</keyword>
<dbReference type="GO" id="GO:0005794">
    <property type="term" value="C:Golgi apparatus"/>
    <property type="evidence" value="ECO:0007669"/>
    <property type="project" value="TreeGrafter"/>
</dbReference>
<keyword evidence="10 11" id="KW-0325">Glycoprotein</keyword>
<feature type="domain" description="Galactosyltransferase C-terminal" evidence="12">
    <location>
        <begin position="321"/>
        <end position="390"/>
    </location>
</feature>
<keyword evidence="4 11" id="KW-0328">Glycosyltransferase</keyword>
<accession>A0AAD9JJ45</accession>
<comment type="pathway">
    <text evidence="2 11">Protein modification; protein glycosylation.</text>
</comment>
<dbReference type="GO" id="GO:0016020">
    <property type="term" value="C:membrane"/>
    <property type="evidence" value="ECO:0007669"/>
    <property type="project" value="UniProtKB-SubCell"/>
</dbReference>
<dbReference type="Pfam" id="PF02709">
    <property type="entry name" value="Glyco_transf_7C"/>
    <property type="match status" value="1"/>
</dbReference>